<accession>A0A067SUK1</accession>
<evidence type="ECO:0000313" key="2">
    <source>
        <dbReference type="Proteomes" id="UP000027222"/>
    </source>
</evidence>
<protein>
    <submittedName>
        <fullName evidence="1">Uncharacterized protein</fullName>
    </submittedName>
</protein>
<keyword evidence="2" id="KW-1185">Reference proteome</keyword>
<dbReference type="Proteomes" id="UP000027222">
    <property type="component" value="Unassembled WGS sequence"/>
</dbReference>
<dbReference type="OrthoDB" id="3200286at2759"/>
<dbReference type="EMBL" id="KL142382">
    <property type="protein sequence ID" value="KDR74615.1"/>
    <property type="molecule type" value="Genomic_DNA"/>
</dbReference>
<dbReference type="HOGENOM" id="CLU_064117_0_0_1"/>
<proteinExistence type="predicted"/>
<organism evidence="1 2">
    <name type="scientific">Galerina marginata (strain CBS 339.88)</name>
    <dbReference type="NCBI Taxonomy" id="685588"/>
    <lineage>
        <taxon>Eukaryota</taxon>
        <taxon>Fungi</taxon>
        <taxon>Dikarya</taxon>
        <taxon>Basidiomycota</taxon>
        <taxon>Agaricomycotina</taxon>
        <taxon>Agaricomycetes</taxon>
        <taxon>Agaricomycetidae</taxon>
        <taxon>Agaricales</taxon>
        <taxon>Agaricineae</taxon>
        <taxon>Strophariaceae</taxon>
        <taxon>Galerina</taxon>
    </lineage>
</organism>
<reference evidence="2" key="1">
    <citation type="journal article" date="2014" name="Proc. Natl. Acad. Sci. U.S.A.">
        <title>Extensive sampling of basidiomycete genomes demonstrates inadequacy of the white-rot/brown-rot paradigm for wood decay fungi.</title>
        <authorList>
            <person name="Riley R."/>
            <person name="Salamov A.A."/>
            <person name="Brown D.W."/>
            <person name="Nagy L.G."/>
            <person name="Floudas D."/>
            <person name="Held B.W."/>
            <person name="Levasseur A."/>
            <person name="Lombard V."/>
            <person name="Morin E."/>
            <person name="Otillar R."/>
            <person name="Lindquist E.A."/>
            <person name="Sun H."/>
            <person name="LaButti K.M."/>
            <person name="Schmutz J."/>
            <person name="Jabbour D."/>
            <person name="Luo H."/>
            <person name="Baker S.E."/>
            <person name="Pisabarro A.G."/>
            <person name="Walton J.D."/>
            <person name="Blanchette R.A."/>
            <person name="Henrissat B."/>
            <person name="Martin F."/>
            <person name="Cullen D."/>
            <person name="Hibbett D.S."/>
            <person name="Grigoriev I.V."/>
        </authorList>
    </citation>
    <scope>NUCLEOTIDE SEQUENCE [LARGE SCALE GENOMIC DNA]</scope>
    <source>
        <strain evidence="2">CBS 339.88</strain>
    </source>
</reference>
<gene>
    <name evidence="1" type="ORF">GALMADRAFT_558660</name>
</gene>
<evidence type="ECO:0000313" key="1">
    <source>
        <dbReference type="EMBL" id="KDR74615.1"/>
    </source>
</evidence>
<sequence>MPQLELPPEFIQSILDNLVNERNKNVLCAVSLACRNLHNLATPLIYSNVTISMFDPVNYKFFSFIKTMLNNPHLASLLKSYNGILYPNSSSSRAFEPLKGWLQNIINVKTMTLCVKHNLVENPFPKCPLRLQSLEVAVFEGNELDIEPFLEDQPDLSYLAFYRFRNVVMRPLSPIACPNLKVLFGNSFTAKSVLPGHKVVRFEWEYDWDWEEDMPIHLPANLFNDISEELNNLRSLTTSVR</sequence>
<dbReference type="AlphaFoldDB" id="A0A067SUK1"/>
<name>A0A067SUK1_GALM3</name>